<proteinExistence type="predicted"/>
<reference evidence="3" key="1">
    <citation type="submission" date="2007-07" db="EMBL/GenBank/DDBJ databases">
        <title>PCAP assembly of the Caenorhabditis remanei genome.</title>
        <authorList>
            <consortium name="The Caenorhabditis remanei Sequencing Consortium"/>
            <person name="Wilson R.K."/>
        </authorList>
    </citation>
    <scope>NUCLEOTIDE SEQUENCE [LARGE SCALE GENOMIC DNA]</scope>
    <source>
        <strain evidence="3">PB4641</strain>
    </source>
</reference>
<dbReference type="PANTHER" id="PTHR31006:SF3">
    <property type="entry name" value="F-BOX DOMAIN-CONTAINING PROTEIN-RELATED"/>
    <property type="match status" value="1"/>
</dbReference>
<evidence type="ECO:0000256" key="2">
    <source>
        <dbReference type="SAM" id="MobiDB-lite"/>
    </source>
</evidence>
<protein>
    <recommendedName>
        <fullName evidence="5">F-box domain-containing protein</fullName>
    </recommendedName>
</protein>
<dbReference type="EMBL" id="DS268442">
    <property type="protein sequence ID" value="EFP01234.1"/>
    <property type="molecule type" value="Genomic_DNA"/>
</dbReference>
<accession>E3MG33</accession>
<gene>
    <name evidence="3" type="ORF">CRE_24447</name>
</gene>
<evidence type="ECO:0000313" key="4">
    <source>
        <dbReference type="Proteomes" id="UP000008281"/>
    </source>
</evidence>
<dbReference type="InParanoid" id="E3MG33"/>
<dbReference type="eggNOG" id="ENOG502TJUI">
    <property type="taxonomic scope" value="Eukaryota"/>
</dbReference>
<feature type="region of interest" description="Disordered" evidence="2">
    <location>
        <begin position="400"/>
        <end position="437"/>
    </location>
</feature>
<dbReference type="Proteomes" id="UP000008281">
    <property type="component" value="Unassembled WGS sequence"/>
</dbReference>
<feature type="coiled-coil region" evidence="1">
    <location>
        <begin position="9"/>
        <end position="36"/>
    </location>
</feature>
<dbReference type="OrthoDB" id="10667517at2759"/>
<name>E3MG33_CAERE</name>
<dbReference type="FunCoup" id="E3MG33">
    <property type="interactions" value="560"/>
</dbReference>
<keyword evidence="1" id="KW-0175">Coiled coil</keyword>
<dbReference type="InterPro" id="IPR042317">
    <property type="entry name" value="She-1-like"/>
</dbReference>
<evidence type="ECO:0000256" key="1">
    <source>
        <dbReference type="SAM" id="Coils"/>
    </source>
</evidence>
<sequence length="437" mass="52099">MTENITAILEELLSIREENQENFRKLTEEMEEMKKKQNIQVEMMEKIIGKLEKMADMERQKFVKTGAVDLTIMEKWNEFPPEIKMECISRMDFETRFIFIHHINFRCQIKKKTFRLNLRHTARAERSLVDSRLYPIDNVYMCKGGIEVEDETDYFLHETDKCARNKHTGSCGSKLLTYILKYGIIERLQVFVPKEKVNKWVEYLKNSQIDTILVKRIIFHTTSTQLTEFFLNKVDKKMLESIEVLCRNDAIGVLETEAFLKSPTVTNVKSLLTLRQFNNVLVFDLIKRWIENDVPIGQKIFCFTKYPRVFRHFFTNFGDRAVKSEENYIRIRTDNESKHILIRILPTERFAPSLSCQVIPAEQKTIEKEDDYYKRYDLSRYDESDYDYDDDDYDFLDELGFLDDDSEEDSDVEDEQDDDFDDEEVDNEEDEEVDYVQ</sequence>
<evidence type="ECO:0000313" key="3">
    <source>
        <dbReference type="EMBL" id="EFP01234.1"/>
    </source>
</evidence>
<dbReference type="HOGENOM" id="CLU_683785_0_0_1"/>
<evidence type="ECO:0008006" key="5">
    <source>
        <dbReference type="Google" id="ProtNLM"/>
    </source>
</evidence>
<dbReference type="AlphaFoldDB" id="E3MG33"/>
<organism evidence="4">
    <name type="scientific">Caenorhabditis remanei</name>
    <name type="common">Caenorhabditis vulgaris</name>
    <dbReference type="NCBI Taxonomy" id="31234"/>
    <lineage>
        <taxon>Eukaryota</taxon>
        <taxon>Metazoa</taxon>
        <taxon>Ecdysozoa</taxon>
        <taxon>Nematoda</taxon>
        <taxon>Chromadorea</taxon>
        <taxon>Rhabditida</taxon>
        <taxon>Rhabditina</taxon>
        <taxon>Rhabditomorpha</taxon>
        <taxon>Rhabditoidea</taxon>
        <taxon>Rhabditidae</taxon>
        <taxon>Peloderinae</taxon>
        <taxon>Caenorhabditis</taxon>
    </lineage>
</organism>
<keyword evidence="4" id="KW-1185">Reference proteome</keyword>
<dbReference type="PANTHER" id="PTHR31006">
    <property type="entry name" value="F-BOX DOMAIN-CONTAINING PROTEIN-RELATED-RELATED"/>
    <property type="match status" value="1"/>
</dbReference>